<gene>
    <name evidence="2 4" type="ORF">BDZ99DRAFT_524331</name>
</gene>
<evidence type="ECO:0000259" key="1">
    <source>
        <dbReference type="Pfam" id="PF22974"/>
    </source>
</evidence>
<name>A0A6A6YE32_9PEZI</name>
<keyword evidence="3" id="KW-1185">Reference proteome</keyword>
<feature type="domain" description="DUF7029" evidence="1">
    <location>
        <begin position="101"/>
        <end position="184"/>
    </location>
</feature>
<dbReference type="OrthoDB" id="5382170at2759"/>
<dbReference type="Proteomes" id="UP000504636">
    <property type="component" value="Unplaced"/>
</dbReference>
<accession>A0A6A6YE32</accession>
<protein>
    <recommendedName>
        <fullName evidence="1">DUF7029 domain-containing protein</fullName>
    </recommendedName>
</protein>
<dbReference type="GeneID" id="54466786"/>
<evidence type="ECO:0000313" key="2">
    <source>
        <dbReference type="EMBL" id="KAF2806107.1"/>
    </source>
</evidence>
<dbReference type="RefSeq" id="XP_033573071.1">
    <property type="nucleotide sequence ID" value="XM_033725893.1"/>
</dbReference>
<dbReference type="EMBL" id="MU003708">
    <property type="protein sequence ID" value="KAF2806107.1"/>
    <property type="molecule type" value="Genomic_DNA"/>
</dbReference>
<sequence length="185" mass="20148">MKESTFLAKCTALKPFPLAPALLSANILHAYTIDLATALQSRDSSTSGRDLIASSKKTNLAKRYTKIITVKEVDLIYAEGENSDYEPNFVASVYAKLEVVVLLLEDFEHLTSEIVCRPGSITIQLRPGIVCESNKVALFSLEDGGLVISSHYGCNNRGEQRVLRVGKVKVGTDGSEFTLHTEPAS</sequence>
<dbReference type="Pfam" id="PF22974">
    <property type="entry name" value="DUF7029"/>
    <property type="match status" value="1"/>
</dbReference>
<organism evidence="2">
    <name type="scientific">Mytilinidion resinicola</name>
    <dbReference type="NCBI Taxonomy" id="574789"/>
    <lineage>
        <taxon>Eukaryota</taxon>
        <taxon>Fungi</taxon>
        <taxon>Dikarya</taxon>
        <taxon>Ascomycota</taxon>
        <taxon>Pezizomycotina</taxon>
        <taxon>Dothideomycetes</taxon>
        <taxon>Pleosporomycetidae</taxon>
        <taxon>Mytilinidiales</taxon>
        <taxon>Mytilinidiaceae</taxon>
        <taxon>Mytilinidion</taxon>
    </lineage>
</organism>
<evidence type="ECO:0000313" key="4">
    <source>
        <dbReference type="RefSeq" id="XP_033573071.1"/>
    </source>
</evidence>
<reference evidence="4" key="3">
    <citation type="submission" date="2025-04" db="UniProtKB">
        <authorList>
            <consortium name="RefSeq"/>
        </authorList>
    </citation>
    <scope>IDENTIFICATION</scope>
    <source>
        <strain evidence="4">CBS 304.34</strain>
    </source>
</reference>
<reference evidence="2 4" key="1">
    <citation type="journal article" date="2020" name="Stud. Mycol.">
        <title>101 Dothideomycetes genomes: a test case for predicting lifestyles and emergence of pathogens.</title>
        <authorList>
            <person name="Haridas S."/>
            <person name="Albert R."/>
            <person name="Binder M."/>
            <person name="Bloem J."/>
            <person name="Labutti K."/>
            <person name="Salamov A."/>
            <person name="Andreopoulos B."/>
            <person name="Baker S."/>
            <person name="Barry K."/>
            <person name="Bills G."/>
            <person name="Bluhm B."/>
            <person name="Cannon C."/>
            <person name="Castanera R."/>
            <person name="Culley D."/>
            <person name="Daum C."/>
            <person name="Ezra D."/>
            <person name="Gonzalez J."/>
            <person name="Henrissat B."/>
            <person name="Kuo A."/>
            <person name="Liang C."/>
            <person name="Lipzen A."/>
            <person name="Lutzoni F."/>
            <person name="Magnuson J."/>
            <person name="Mondo S."/>
            <person name="Nolan M."/>
            <person name="Ohm R."/>
            <person name="Pangilinan J."/>
            <person name="Park H.-J."/>
            <person name="Ramirez L."/>
            <person name="Alfaro M."/>
            <person name="Sun H."/>
            <person name="Tritt A."/>
            <person name="Yoshinaga Y."/>
            <person name="Zwiers L.-H."/>
            <person name="Turgeon B."/>
            <person name="Goodwin S."/>
            <person name="Spatafora J."/>
            <person name="Crous P."/>
            <person name="Grigoriev I."/>
        </authorList>
    </citation>
    <scope>NUCLEOTIDE SEQUENCE</scope>
    <source>
        <strain evidence="2 4">CBS 304.34</strain>
    </source>
</reference>
<dbReference type="AlphaFoldDB" id="A0A6A6YE32"/>
<proteinExistence type="predicted"/>
<evidence type="ECO:0000313" key="3">
    <source>
        <dbReference type="Proteomes" id="UP000504636"/>
    </source>
</evidence>
<reference evidence="4" key="2">
    <citation type="submission" date="2020-04" db="EMBL/GenBank/DDBJ databases">
        <authorList>
            <consortium name="NCBI Genome Project"/>
        </authorList>
    </citation>
    <scope>NUCLEOTIDE SEQUENCE</scope>
    <source>
        <strain evidence="4">CBS 304.34</strain>
    </source>
</reference>
<dbReference type="InterPro" id="IPR054293">
    <property type="entry name" value="DUF7029"/>
</dbReference>